<sequence>MIRGVLTGKANADTHRPSHSRYWPSVATRPLTYVGSWCEDSTTLLARSSMKTETDSRKV</sequence>
<feature type="region of interest" description="Disordered" evidence="1">
    <location>
        <begin position="1"/>
        <end position="21"/>
    </location>
</feature>
<keyword evidence="3" id="KW-1185">Reference proteome</keyword>
<dbReference type="AlphaFoldDB" id="A0A5B7DE48"/>
<evidence type="ECO:0000256" key="1">
    <source>
        <dbReference type="SAM" id="MobiDB-lite"/>
    </source>
</evidence>
<evidence type="ECO:0000313" key="3">
    <source>
        <dbReference type="Proteomes" id="UP000324222"/>
    </source>
</evidence>
<dbReference type="Proteomes" id="UP000324222">
    <property type="component" value="Unassembled WGS sequence"/>
</dbReference>
<gene>
    <name evidence="2" type="ORF">E2C01_012458</name>
</gene>
<evidence type="ECO:0000313" key="2">
    <source>
        <dbReference type="EMBL" id="MPC19543.1"/>
    </source>
</evidence>
<organism evidence="2 3">
    <name type="scientific">Portunus trituberculatus</name>
    <name type="common">Swimming crab</name>
    <name type="synonym">Neptunus trituberculatus</name>
    <dbReference type="NCBI Taxonomy" id="210409"/>
    <lineage>
        <taxon>Eukaryota</taxon>
        <taxon>Metazoa</taxon>
        <taxon>Ecdysozoa</taxon>
        <taxon>Arthropoda</taxon>
        <taxon>Crustacea</taxon>
        <taxon>Multicrustacea</taxon>
        <taxon>Malacostraca</taxon>
        <taxon>Eumalacostraca</taxon>
        <taxon>Eucarida</taxon>
        <taxon>Decapoda</taxon>
        <taxon>Pleocyemata</taxon>
        <taxon>Brachyura</taxon>
        <taxon>Eubrachyura</taxon>
        <taxon>Portunoidea</taxon>
        <taxon>Portunidae</taxon>
        <taxon>Portuninae</taxon>
        <taxon>Portunus</taxon>
    </lineage>
</organism>
<accession>A0A5B7DE48</accession>
<name>A0A5B7DE48_PORTR</name>
<reference evidence="2 3" key="1">
    <citation type="submission" date="2019-05" db="EMBL/GenBank/DDBJ databases">
        <title>Another draft genome of Portunus trituberculatus and its Hox gene families provides insights of decapod evolution.</title>
        <authorList>
            <person name="Jeong J.-H."/>
            <person name="Song I."/>
            <person name="Kim S."/>
            <person name="Choi T."/>
            <person name="Kim D."/>
            <person name="Ryu S."/>
            <person name="Kim W."/>
        </authorList>
    </citation>
    <scope>NUCLEOTIDE SEQUENCE [LARGE SCALE GENOMIC DNA]</scope>
    <source>
        <tissue evidence="2">Muscle</tissue>
    </source>
</reference>
<dbReference type="EMBL" id="VSRR010000779">
    <property type="protein sequence ID" value="MPC19543.1"/>
    <property type="molecule type" value="Genomic_DNA"/>
</dbReference>
<proteinExistence type="predicted"/>
<comment type="caution">
    <text evidence="2">The sequence shown here is derived from an EMBL/GenBank/DDBJ whole genome shotgun (WGS) entry which is preliminary data.</text>
</comment>
<protein>
    <submittedName>
        <fullName evidence="2">Uncharacterized protein</fullName>
    </submittedName>
</protein>